<keyword evidence="7" id="KW-0030">Aminoacyl-tRNA synthetase</keyword>
<dbReference type="SUPFAM" id="SSF50249">
    <property type="entry name" value="Nucleic acid-binding proteins"/>
    <property type="match status" value="1"/>
</dbReference>
<protein>
    <recommendedName>
        <fullName evidence="2">asparagine--tRNA ligase</fullName>
        <ecNumber evidence="2">6.1.1.22</ecNumber>
    </recommendedName>
</protein>
<dbReference type="STRING" id="2880.D7G2B1"/>
<dbReference type="PANTHER" id="PTHR22594">
    <property type="entry name" value="ASPARTYL/LYSYL-TRNA SYNTHETASE"/>
    <property type="match status" value="1"/>
</dbReference>
<keyword evidence="3 10" id="KW-0436">Ligase</keyword>
<dbReference type="GO" id="GO:0005524">
    <property type="term" value="F:ATP binding"/>
    <property type="evidence" value="ECO:0007669"/>
    <property type="project" value="UniProtKB-KW"/>
</dbReference>
<evidence type="ECO:0000259" key="9">
    <source>
        <dbReference type="PROSITE" id="PS50862"/>
    </source>
</evidence>
<dbReference type="InParanoid" id="D7G2B1"/>
<dbReference type="SUPFAM" id="SSF55681">
    <property type="entry name" value="Class II aaRS and biotin synthetases"/>
    <property type="match status" value="1"/>
</dbReference>
<dbReference type="NCBIfam" id="TIGR00457">
    <property type="entry name" value="asnS"/>
    <property type="match status" value="1"/>
</dbReference>
<dbReference type="GO" id="GO:0003676">
    <property type="term" value="F:nucleic acid binding"/>
    <property type="evidence" value="ECO:0007669"/>
    <property type="project" value="InterPro"/>
</dbReference>
<dbReference type="InterPro" id="IPR045864">
    <property type="entry name" value="aa-tRNA-synth_II/BPL/LPL"/>
</dbReference>
<evidence type="ECO:0000313" key="11">
    <source>
        <dbReference type="Proteomes" id="UP000002630"/>
    </source>
</evidence>
<dbReference type="EMBL" id="FN648674">
    <property type="protein sequence ID" value="CBJ48788.1"/>
    <property type="molecule type" value="Genomic_DNA"/>
</dbReference>
<dbReference type="GO" id="GO:0006421">
    <property type="term" value="P:asparaginyl-tRNA aminoacylation"/>
    <property type="evidence" value="ECO:0007669"/>
    <property type="project" value="InterPro"/>
</dbReference>
<evidence type="ECO:0000313" key="10">
    <source>
        <dbReference type="EMBL" id="CBJ48788.1"/>
    </source>
</evidence>
<dbReference type="EMBL" id="FN649744">
    <property type="protein sequence ID" value="CBJ48788.1"/>
    <property type="molecule type" value="Genomic_DNA"/>
</dbReference>
<feature type="domain" description="Aminoacyl-transfer RNA synthetases class-II family profile" evidence="9">
    <location>
        <begin position="177"/>
        <end position="470"/>
    </location>
</feature>
<keyword evidence="11" id="KW-1185">Reference proteome</keyword>
<dbReference type="OMA" id="PRFPGQC"/>
<dbReference type="InterPro" id="IPR004364">
    <property type="entry name" value="Aa-tRNA-synt_II"/>
</dbReference>
<name>D7G2B1_ECTSI</name>
<dbReference type="Gene3D" id="2.40.50.140">
    <property type="entry name" value="Nucleic acid-binding proteins"/>
    <property type="match status" value="1"/>
</dbReference>
<dbReference type="InterPro" id="IPR002312">
    <property type="entry name" value="Asp/Asn-tRNA-synth_IIb"/>
</dbReference>
<feature type="compositionally biased region" description="Polar residues" evidence="8">
    <location>
        <begin position="1"/>
        <end position="10"/>
    </location>
</feature>
<dbReference type="CDD" id="cd00776">
    <property type="entry name" value="AsxRS_core"/>
    <property type="match status" value="1"/>
</dbReference>
<evidence type="ECO:0000256" key="3">
    <source>
        <dbReference type="ARBA" id="ARBA00022598"/>
    </source>
</evidence>
<comment type="similarity">
    <text evidence="1">Belongs to the class-II aminoacyl-tRNA synthetase family.</text>
</comment>
<dbReference type="HAMAP" id="MF_00534">
    <property type="entry name" value="Asn_tRNA_synth"/>
    <property type="match status" value="1"/>
</dbReference>
<dbReference type="InterPro" id="IPR004365">
    <property type="entry name" value="NA-bd_OB_tRNA"/>
</dbReference>
<dbReference type="InterPro" id="IPR006195">
    <property type="entry name" value="aa-tRNA-synth_II"/>
</dbReference>
<feature type="region of interest" description="Disordered" evidence="8">
    <location>
        <begin position="1"/>
        <end position="22"/>
    </location>
</feature>
<dbReference type="Gene3D" id="3.30.930.10">
    <property type="entry name" value="Bira Bifunctional Protein, Domain 2"/>
    <property type="match status" value="1"/>
</dbReference>
<organism evidence="10 11">
    <name type="scientific">Ectocarpus siliculosus</name>
    <name type="common">Brown alga</name>
    <name type="synonym">Conferva siliculosa</name>
    <dbReference type="NCBI Taxonomy" id="2880"/>
    <lineage>
        <taxon>Eukaryota</taxon>
        <taxon>Sar</taxon>
        <taxon>Stramenopiles</taxon>
        <taxon>Ochrophyta</taxon>
        <taxon>PX clade</taxon>
        <taxon>Phaeophyceae</taxon>
        <taxon>Ectocarpales</taxon>
        <taxon>Ectocarpaceae</taxon>
        <taxon>Ectocarpus</taxon>
    </lineage>
</organism>
<dbReference type="EC" id="6.1.1.22" evidence="2"/>
<reference evidence="10 11" key="1">
    <citation type="journal article" date="2010" name="Nature">
        <title>The Ectocarpus genome and the independent evolution of multicellularity in brown algae.</title>
        <authorList>
            <person name="Cock J.M."/>
            <person name="Sterck L."/>
            <person name="Rouze P."/>
            <person name="Scornet D."/>
            <person name="Allen A.E."/>
            <person name="Amoutzias G."/>
            <person name="Anthouard V."/>
            <person name="Artiguenave F."/>
            <person name="Aury J.M."/>
            <person name="Badger J.H."/>
            <person name="Beszteri B."/>
            <person name="Billiau K."/>
            <person name="Bonnet E."/>
            <person name="Bothwell J.H."/>
            <person name="Bowler C."/>
            <person name="Boyen C."/>
            <person name="Brownlee C."/>
            <person name="Carrano C.J."/>
            <person name="Charrier B."/>
            <person name="Cho G.Y."/>
            <person name="Coelho S.M."/>
            <person name="Collen J."/>
            <person name="Corre E."/>
            <person name="Da Silva C."/>
            <person name="Delage L."/>
            <person name="Delaroque N."/>
            <person name="Dittami S.M."/>
            <person name="Doulbeau S."/>
            <person name="Elias M."/>
            <person name="Farnham G."/>
            <person name="Gachon C.M."/>
            <person name="Gschloessl B."/>
            <person name="Heesch S."/>
            <person name="Jabbari K."/>
            <person name="Jubin C."/>
            <person name="Kawai H."/>
            <person name="Kimura K."/>
            <person name="Kloareg B."/>
            <person name="Kupper F.C."/>
            <person name="Lang D."/>
            <person name="Le Bail A."/>
            <person name="Leblanc C."/>
            <person name="Lerouge P."/>
            <person name="Lohr M."/>
            <person name="Lopez P.J."/>
            <person name="Martens C."/>
            <person name="Maumus F."/>
            <person name="Michel G."/>
            <person name="Miranda-Saavedra D."/>
            <person name="Morales J."/>
            <person name="Moreau H."/>
            <person name="Motomura T."/>
            <person name="Nagasato C."/>
            <person name="Napoli C.A."/>
            <person name="Nelson D.R."/>
            <person name="Nyvall-Collen P."/>
            <person name="Peters A.F."/>
            <person name="Pommier C."/>
            <person name="Potin P."/>
            <person name="Poulain J."/>
            <person name="Quesneville H."/>
            <person name="Read B."/>
            <person name="Rensing S.A."/>
            <person name="Ritter A."/>
            <person name="Rousvoal S."/>
            <person name="Samanta M."/>
            <person name="Samson G."/>
            <person name="Schroeder D.C."/>
            <person name="Segurens B."/>
            <person name="Strittmatter M."/>
            <person name="Tonon T."/>
            <person name="Tregear J.W."/>
            <person name="Valentin K."/>
            <person name="von Dassow P."/>
            <person name="Yamagishi T."/>
            <person name="Van de Peer Y."/>
            <person name="Wincker P."/>
        </authorList>
    </citation>
    <scope>NUCLEOTIDE SEQUENCE [LARGE SCALE GENOMIC DNA]</scope>
    <source>
        <strain evidence="11">Ec32 / CCAP1310/4</strain>
    </source>
</reference>
<dbReference type="Pfam" id="PF00152">
    <property type="entry name" value="tRNA-synt_2"/>
    <property type="match status" value="1"/>
</dbReference>
<evidence type="ECO:0000256" key="6">
    <source>
        <dbReference type="ARBA" id="ARBA00022917"/>
    </source>
</evidence>
<keyword evidence="6" id="KW-0648">Protein biosynthesis</keyword>
<proteinExistence type="inferred from homology"/>
<keyword evidence="4" id="KW-0547">Nucleotide-binding</keyword>
<gene>
    <name evidence="10" type="primary">ASNRS</name>
    <name evidence="10" type="ORF">Esi_0047_0097</name>
</gene>
<dbReference type="Proteomes" id="UP000002630">
    <property type="component" value="Linkage Group LG19"/>
</dbReference>
<evidence type="ECO:0000256" key="8">
    <source>
        <dbReference type="SAM" id="MobiDB-lite"/>
    </source>
</evidence>
<dbReference type="CDD" id="cd04318">
    <property type="entry name" value="EcAsnRS_like_N"/>
    <property type="match status" value="1"/>
</dbReference>
<sequence>MAMSEGSSPGVTLPEAPASAGEGAVGDAGAAALAAGTGGRAKRTRVKAIMEATDDPLLGKTVAVKGWVRTKRDQKAFSFVEINDGSCMKGVQVVIPQDVPTYSAVERLTTGASVSVTGVVVESPGKGQRFEVKAQEVHVVGECPTEYPLQKKRHTLEFLRGIAHLRPRTNTIAAVARVRSALAQATHDFFREEGFLYLQSPIITASDCEGAGEMFRVTTLPSEVSKVPTLEDGSTDYSQDFFGKPAFLTVSGQLSGETHACALGDVYTFGPTFRAENSQTTRHLAEFWMIEPEMSFADLRDDMDNAEAFVKHVVSHAMEVCGSDLEFFNKFYDKELLQRLQRIKDKPFVRTEHERWLAETRYDTAVFVYDYPRDIKAFYMRDNEDGKTVAAMDLLVPGVGELIGGSQREERLEQLEAKMVEFNLSPEDYWWYNDLRRYGSVPHAGYGLGFERLVCYVTGVENIRDAIAFPRSPGSAEF</sequence>
<dbReference type="GO" id="GO:0004816">
    <property type="term" value="F:asparagine-tRNA ligase activity"/>
    <property type="evidence" value="ECO:0007669"/>
    <property type="project" value="UniProtKB-EC"/>
</dbReference>
<dbReference type="Pfam" id="PF01336">
    <property type="entry name" value="tRNA_anti-codon"/>
    <property type="match status" value="1"/>
</dbReference>
<dbReference type="OrthoDB" id="1931232at2759"/>
<dbReference type="AlphaFoldDB" id="D7G2B1"/>
<dbReference type="InterPro" id="IPR004522">
    <property type="entry name" value="Asn-tRNA-ligase"/>
</dbReference>
<accession>D7G2B1</accession>
<dbReference type="GO" id="GO:0005739">
    <property type="term" value="C:mitochondrion"/>
    <property type="evidence" value="ECO:0007669"/>
    <property type="project" value="TreeGrafter"/>
</dbReference>
<evidence type="ECO:0000256" key="4">
    <source>
        <dbReference type="ARBA" id="ARBA00022741"/>
    </source>
</evidence>
<dbReference type="PROSITE" id="PS50862">
    <property type="entry name" value="AA_TRNA_LIGASE_II"/>
    <property type="match status" value="1"/>
</dbReference>
<dbReference type="PANTHER" id="PTHR22594:SF34">
    <property type="entry name" value="ASPARAGINE--TRNA LIGASE, MITOCHONDRIAL-RELATED"/>
    <property type="match status" value="1"/>
</dbReference>
<dbReference type="PRINTS" id="PR01042">
    <property type="entry name" value="TRNASYNTHASP"/>
</dbReference>
<evidence type="ECO:0000256" key="1">
    <source>
        <dbReference type="ARBA" id="ARBA00008226"/>
    </source>
</evidence>
<evidence type="ECO:0000256" key="7">
    <source>
        <dbReference type="ARBA" id="ARBA00023146"/>
    </source>
</evidence>
<evidence type="ECO:0000256" key="5">
    <source>
        <dbReference type="ARBA" id="ARBA00022840"/>
    </source>
</evidence>
<dbReference type="InterPro" id="IPR012340">
    <property type="entry name" value="NA-bd_OB-fold"/>
</dbReference>
<keyword evidence="5" id="KW-0067">ATP-binding</keyword>
<evidence type="ECO:0000256" key="2">
    <source>
        <dbReference type="ARBA" id="ARBA00012816"/>
    </source>
</evidence>